<evidence type="ECO:0000256" key="1">
    <source>
        <dbReference type="ARBA" id="ARBA00022603"/>
    </source>
</evidence>
<dbReference type="GO" id="GO:0002098">
    <property type="term" value="P:tRNA wobble uridine modification"/>
    <property type="evidence" value="ECO:0007669"/>
    <property type="project" value="TreeGrafter"/>
</dbReference>
<dbReference type="CDD" id="cd02440">
    <property type="entry name" value="AdoMet_MTases"/>
    <property type="match status" value="1"/>
</dbReference>
<keyword evidence="1" id="KW-0489">Methyltransferase</keyword>
<feature type="compositionally biased region" description="Basic and acidic residues" evidence="3">
    <location>
        <begin position="111"/>
        <end position="128"/>
    </location>
</feature>
<keyword evidence="2" id="KW-0808">Transferase</keyword>
<evidence type="ECO:0000313" key="5">
    <source>
        <dbReference type="EMBL" id="CAL4091565.1"/>
    </source>
</evidence>
<dbReference type="GO" id="GO:0030488">
    <property type="term" value="P:tRNA methylation"/>
    <property type="evidence" value="ECO:0007669"/>
    <property type="project" value="TreeGrafter"/>
</dbReference>
<dbReference type="GO" id="GO:0000049">
    <property type="term" value="F:tRNA binding"/>
    <property type="evidence" value="ECO:0007669"/>
    <property type="project" value="TreeGrafter"/>
</dbReference>
<keyword evidence="6" id="KW-1185">Reference proteome</keyword>
<dbReference type="InterPro" id="IPR051422">
    <property type="entry name" value="AlkB_tRNA_MeTrf/Diox"/>
</dbReference>
<dbReference type="Gene3D" id="3.40.50.150">
    <property type="entry name" value="Vaccinia Virus protein VP39"/>
    <property type="match status" value="1"/>
</dbReference>
<dbReference type="GO" id="GO:0005634">
    <property type="term" value="C:nucleus"/>
    <property type="evidence" value="ECO:0007669"/>
    <property type="project" value="TreeGrafter"/>
</dbReference>
<evidence type="ECO:0000256" key="2">
    <source>
        <dbReference type="ARBA" id="ARBA00022679"/>
    </source>
</evidence>
<dbReference type="PANTHER" id="PTHR13069:SF37">
    <property type="entry name" value="FIRE DANCER"/>
    <property type="match status" value="1"/>
</dbReference>
<organism evidence="5 6">
    <name type="scientific">Meganyctiphanes norvegica</name>
    <name type="common">Northern krill</name>
    <name type="synonym">Thysanopoda norvegica</name>
    <dbReference type="NCBI Taxonomy" id="48144"/>
    <lineage>
        <taxon>Eukaryota</taxon>
        <taxon>Metazoa</taxon>
        <taxon>Ecdysozoa</taxon>
        <taxon>Arthropoda</taxon>
        <taxon>Crustacea</taxon>
        <taxon>Multicrustacea</taxon>
        <taxon>Malacostraca</taxon>
        <taxon>Eumalacostraca</taxon>
        <taxon>Eucarida</taxon>
        <taxon>Euphausiacea</taxon>
        <taxon>Euphausiidae</taxon>
        <taxon>Meganyctiphanes</taxon>
    </lineage>
</organism>
<dbReference type="GO" id="GO:0106335">
    <property type="term" value="F:tRNA (5-carboxymethyluridine(34)-5-O)-methyltransferase activity"/>
    <property type="evidence" value="ECO:0007669"/>
    <property type="project" value="TreeGrafter"/>
</dbReference>
<feature type="compositionally biased region" description="Basic residues" evidence="3">
    <location>
        <begin position="157"/>
        <end position="173"/>
    </location>
</feature>
<gene>
    <name evidence="5" type="ORF">MNOR_LOCUS14374</name>
</gene>
<comment type="caution">
    <text evidence="5">The sequence shown here is derived from an EMBL/GenBank/DDBJ whole genome shotgun (WGS) entry which is preliminary data.</text>
</comment>
<dbReference type="SUPFAM" id="SSF53335">
    <property type="entry name" value="S-adenosyl-L-methionine-dependent methyltransferases"/>
    <property type="match status" value="1"/>
</dbReference>
<dbReference type="InterPro" id="IPR013216">
    <property type="entry name" value="Methyltransf_11"/>
</dbReference>
<dbReference type="InterPro" id="IPR029063">
    <property type="entry name" value="SAM-dependent_MTases_sf"/>
</dbReference>
<sequence>GCGNGKYLNINQQVLKIGVDRCVNLAVAAKDRDHEVMVCDNLSLPFRDESFDAALSVAVIHHFATTERRVRALRELARILRIGGRLMITVWAMEQRHRKFESQDVLVPWHRPEQSSSDDKASSVERDLNSTTTDDDDLLHYHAHTHTDSDSHQSRYGSRRNGRRRMRCRAIDP</sequence>
<dbReference type="AlphaFoldDB" id="A0AAV2QRI4"/>
<protein>
    <recommendedName>
        <fullName evidence="4">Methyltransferase type 11 domain-containing protein</fullName>
    </recommendedName>
</protein>
<dbReference type="GO" id="GO:0005737">
    <property type="term" value="C:cytoplasm"/>
    <property type="evidence" value="ECO:0007669"/>
    <property type="project" value="TreeGrafter"/>
</dbReference>
<evidence type="ECO:0000256" key="3">
    <source>
        <dbReference type="SAM" id="MobiDB-lite"/>
    </source>
</evidence>
<proteinExistence type="predicted"/>
<dbReference type="Pfam" id="PF08241">
    <property type="entry name" value="Methyltransf_11"/>
    <property type="match status" value="1"/>
</dbReference>
<reference evidence="5 6" key="1">
    <citation type="submission" date="2024-05" db="EMBL/GenBank/DDBJ databases">
        <authorList>
            <person name="Wallberg A."/>
        </authorList>
    </citation>
    <scope>NUCLEOTIDE SEQUENCE [LARGE SCALE GENOMIC DNA]</scope>
</reference>
<feature type="non-terminal residue" evidence="5">
    <location>
        <position position="1"/>
    </location>
</feature>
<dbReference type="FunFam" id="3.40.50.150:FF:000195">
    <property type="entry name" value="Methyltransferase domain containing protein"/>
    <property type="match status" value="1"/>
</dbReference>
<dbReference type="PANTHER" id="PTHR13069">
    <property type="entry name" value="ALKYLATED DNA REPAIR PROTEIN ALKB HOMOLOG 8"/>
    <property type="match status" value="1"/>
</dbReference>
<dbReference type="GO" id="GO:0008757">
    <property type="term" value="F:S-adenosylmethionine-dependent methyltransferase activity"/>
    <property type="evidence" value="ECO:0007669"/>
    <property type="project" value="InterPro"/>
</dbReference>
<feature type="non-terminal residue" evidence="5">
    <location>
        <position position="173"/>
    </location>
</feature>
<feature type="region of interest" description="Disordered" evidence="3">
    <location>
        <begin position="111"/>
        <end position="173"/>
    </location>
</feature>
<evidence type="ECO:0000313" key="6">
    <source>
        <dbReference type="Proteomes" id="UP001497623"/>
    </source>
</evidence>
<feature type="domain" description="Methyltransferase type 11" evidence="4">
    <location>
        <begin position="1"/>
        <end position="88"/>
    </location>
</feature>
<accession>A0AAV2QRI4</accession>
<evidence type="ECO:0000259" key="4">
    <source>
        <dbReference type="Pfam" id="PF08241"/>
    </source>
</evidence>
<name>A0AAV2QRI4_MEGNR</name>
<dbReference type="Proteomes" id="UP001497623">
    <property type="component" value="Unassembled WGS sequence"/>
</dbReference>
<dbReference type="EMBL" id="CAXKWB010008580">
    <property type="protein sequence ID" value="CAL4091565.1"/>
    <property type="molecule type" value="Genomic_DNA"/>
</dbReference>